<evidence type="ECO:0000313" key="4">
    <source>
        <dbReference type="Proteomes" id="UP000244056"/>
    </source>
</evidence>
<dbReference type="InterPro" id="IPR004629">
    <property type="entry name" value="WecG_TagA_CpsF"/>
</dbReference>
<evidence type="ECO:0000256" key="2">
    <source>
        <dbReference type="ARBA" id="ARBA00022679"/>
    </source>
</evidence>
<dbReference type="Pfam" id="PF03808">
    <property type="entry name" value="Glyco_tran_WecG"/>
    <property type="match status" value="1"/>
</dbReference>
<keyword evidence="1 3" id="KW-0328">Glycosyltransferase</keyword>
<dbReference type="KEGG" id="nsp:BMF81_01139"/>
<dbReference type="Proteomes" id="UP000244056">
    <property type="component" value="Chromosome"/>
</dbReference>
<organism evidence="3 4">
    <name type="scientific">Nodularia spumigena UHCC 0039</name>
    <dbReference type="NCBI Taxonomy" id="1914872"/>
    <lineage>
        <taxon>Bacteria</taxon>
        <taxon>Bacillati</taxon>
        <taxon>Cyanobacteriota</taxon>
        <taxon>Cyanophyceae</taxon>
        <taxon>Nostocales</taxon>
        <taxon>Nodulariaceae</taxon>
        <taxon>Nodularia</taxon>
    </lineage>
</organism>
<dbReference type="PANTHER" id="PTHR34136">
    <property type="match status" value="1"/>
</dbReference>
<accession>A0A2S0Q6I6</accession>
<dbReference type="PANTHER" id="PTHR34136:SF1">
    <property type="entry name" value="UDP-N-ACETYL-D-MANNOSAMINURONIC ACID TRANSFERASE"/>
    <property type="match status" value="1"/>
</dbReference>
<gene>
    <name evidence="3" type="primary">tagA</name>
    <name evidence="3" type="ORF">BMF81_01139</name>
</gene>
<evidence type="ECO:0000256" key="1">
    <source>
        <dbReference type="ARBA" id="ARBA00022676"/>
    </source>
</evidence>
<sequence>MGLIQDWAMFKSLQVFSVLGIPVHVMSNYPGWLLECLQHSRGTHVVTLNAEMTMQAERNPTLAEVIQNAELVIPDGAGVVLYLRWLFWQKVQRCPGISLAETLLQELGQQQTQTKLFFYGGAPEVVAKAAEFWQQQIPSLNLVGTHSGYHTPEEEEQLKQTLTQLQPQVIFVGLGVPRQELWIAQNRHLCPEAIWIGVGGSFDIWSGTKTRAPAWLGNNNLEWLYRLYQEPWRWRRMLALPQFAVKAFIYRLTARGAI</sequence>
<dbReference type="EC" id="2.4.1.187" evidence="3"/>
<protein>
    <submittedName>
        <fullName evidence="3">Putative N-acetylmannosaminyltransferase</fullName>
        <ecNumber evidence="3">2.4.1.187</ecNumber>
    </submittedName>
</protein>
<evidence type="ECO:0000313" key="3">
    <source>
        <dbReference type="EMBL" id="AVZ30014.1"/>
    </source>
</evidence>
<proteinExistence type="predicted"/>
<dbReference type="NCBIfam" id="TIGR00696">
    <property type="entry name" value="wecG_tagA_cpsF"/>
    <property type="match status" value="1"/>
</dbReference>
<dbReference type="EMBL" id="CP020114">
    <property type="protein sequence ID" value="AVZ30014.1"/>
    <property type="molecule type" value="Genomic_DNA"/>
</dbReference>
<name>A0A2S0Q6I6_NODSP</name>
<dbReference type="GO" id="GO:0047244">
    <property type="term" value="F:N-acetylglucosaminyldiphosphoundecaprenol N-acetyl-beta-D-mannosaminyltransferase activity"/>
    <property type="evidence" value="ECO:0007669"/>
    <property type="project" value="UniProtKB-EC"/>
</dbReference>
<keyword evidence="2 3" id="KW-0808">Transferase</keyword>
<dbReference type="AlphaFoldDB" id="A0A2S0Q6I6"/>
<dbReference type="CDD" id="cd06533">
    <property type="entry name" value="Glyco_transf_WecG_TagA"/>
    <property type="match status" value="1"/>
</dbReference>
<reference evidence="3 4" key="1">
    <citation type="submission" date="2017-03" db="EMBL/GenBank/DDBJ databases">
        <title>Comparative genomics of the toxic Baltic Sea cyanobacteria Nodularia spumigena UHCC 0039 and its response on varying salinity.</title>
        <authorList>
            <person name="Teikari J.E."/>
        </authorList>
    </citation>
    <scope>NUCLEOTIDE SEQUENCE [LARGE SCALE GENOMIC DNA]</scope>
    <source>
        <strain evidence="3 4">UHCC 0039</strain>
    </source>
</reference>